<reference evidence="4" key="1">
    <citation type="submission" date="2019-04" db="EMBL/GenBank/DDBJ databases">
        <title>Friends and foes A comparative genomics studyof 23 Aspergillus species from section Flavi.</title>
        <authorList>
            <consortium name="DOE Joint Genome Institute"/>
            <person name="Kjaerbolling I."/>
            <person name="Vesth T."/>
            <person name="Frisvad J.C."/>
            <person name="Nybo J.L."/>
            <person name="Theobald S."/>
            <person name="Kildgaard S."/>
            <person name="Isbrandt T."/>
            <person name="Kuo A."/>
            <person name="Sato A."/>
            <person name="Lyhne E.K."/>
            <person name="Kogle M.E."/>
            <person name="Wiebenga A."/>
            <person name="Kun R.S."/>
            <person name="Lubbers R.J."/>
            <person name="Makela M.R."/>
            <person name="Barry K."/>
            <person name="Chovatia M."/>
            <person name="Clum A."/>
            <person name="Daum C."/>
            <person name="Haridas S."/>
            <person name="He G."/>
            <person name="LaButti K."/>
            <person name="Lipzen A."/>
            <person name="Mondo S."/>
            <person name="Riley R."/>
            <person name="Salamov A."/>
            <person name="Simmons B.A."/>
            <person name="Magnuson J.K."/>
            <person name="Henrissat B."/>
            <person name="Mortensen U.H."/>
            <person name="Larsen T.O."/>
            <person name="Devries R.P."/>
            <person name="Grigoriev I.V."/>
            <person name="Machida M."/>
            <person name="Baker S.E."/>
            <person name="Andersen M.R."/>
        </authorList>
    </citation>
    <scope>NUCLEOTIDE SEQUENCE [LARGE SCALE GENOMIC DNA]</scope>
    <source>
        <strain evidence="4">IBT 14317</strain>
    </source>
</reference>
<gene>
    <name evidence="4" type="ORF">BDV23DRAFT_177628</name>
</gene>
<evidence type="ECO:0000256" key="1">
    <source>
        <dbReference type="ARBA" id="ARBA00022630"/>
    </source>
</evidence>
<dbReference type="EMBL" id="ML735214">
    <property type="protein sequence ID" value="KAE8396632.1"/>
    <property type="molecule type" value="Genomic_DNA"/>
</dbReference>
<dbReference type="SUPFAM" id="SSF55103">
    <property type="entry name" value="FAD-linked oxidases, C-terminal domain"/>
    <property type="match status" value="1"/>
</dbReference>
<keyword evidence="1" id="KW-0285">Flavoprotein</keyword>
<dbReference type="OrthoDB" id="5332616at2759"/>
<feature type="domain" description="FAD-binding oxidoreductase/transferase type 4 C-terminal" evidence="3">
    <location>
        <begin position="157"/>
        <end position="254"/>
    </location>
</feature>
<dbReference type="Gene3D" id="1.10.45.10">
    <property type="entry name" value="Vanillyl-alcohol Oxidase, Chain A, domain 4"/>
    <property type="match status" value="1"/>
</dbReference>
<dbReference type="Proteomes" id="UP000326877">
    <property type="component" value="Unassembled WGS sequence"/>
</dbReference>
<evidence type="ECO:0000259" key="3">
    <source>
        <dbReference type="Pfam" id="PF02913"/>
    </source>
</evidence>
<dbReference type="Pfam" id="PF02913">
    <property type="entry name" value="FAD-oxidase_C"/>
    <property type="match status" value="1"/>
</dbReference>
<evidence type="ECO:0000313" key="4">
    <source>
        <dbReference type="EMBL" id="KAE8396632.1"/>
    </source>
</evidence>
<name>A0A5N7CQS0_PETAA</name>
<dbReference type="InterPro" id="IPR016164">
    <property type="entry name" value="FAD-linked_Oxase-like_C"/>
</dbReference>
<organism evidence="4">
    <name type="scientific">Petromyces alliaceus</name>
    <name type="common">Aspergillus alliaceus</name>
    <dbReference type="NCBI Taxonomy" id="209559"/>
    <lineage>
        <taxon>Eukaryota</taxon>
        <taxon>Fungi</taxon>
        <taxon>Dikarya</taxon>
        <taxon>Ascomycota</taxon>
        <taxon>Pezizomycotina</taxon>
        <taxon>Eurotiomycetes</taxon>
        <taxon>Eurotiomycetidae</taxon>
        <taxon>Eurotiales</taxon>
        <taxon>Aspergillaceae</taxon>
        <taxon>Aspergillus</taxon>
        <taxon>Aspergillus subgen. Circumdati</taxon>
    </lineage>
</organism>
<sequence>MGVWLMPNPGGYQAYMITFPRDDDLDQIVEILRPLRISFVIQNVPKLDNVLVSAALEGHRSDYTDSDKPLTEFELDEIAKKLGIGRWNLYGAIKISGAKFYFPEDRHNDVALQIRNNTFQGIPSITELRWVDWLPNGGHLFFAPIAKVTGPGAKAHEEYGFDFIGAFLVGVREMHHIVCILFDRKDPDSRRRAYELIKVLIAEAANRGWGEYRAHLALMDQIAETYNFNSNAQMKLNEKLKNALDPKGILCPGKNGIWPANYKKEE</sequence>
<dbReference type="AlphaFoldDB" id="A0A5N7CQS0"/>
<accession>A0A5N7CQS0</accession>
<dbReference type="GO" id="GO:0003824">
    <property type="term" value="F:catalytic activity"/>
    <property type="evidence" value="ECO:0007669"/>
    <property type="project" value="InterPro"/>
</dbReference>
<dbReference type="InterPro" id="IPR016171">
    <property type="entry name" value="Vanillyl_alc_oxidase_C-sub2"/>
</dbReference>
<dbReference type="InterPro" id="IPR016170">
    <property type="entry name" value="Cytok_DH_C_sf"/>
</dbReference>
<keyword evidence="2" id="KW-0274">FAD</keyword>
<evidence type="ECO:0000256" key="2">
    <source>
        <dbReference type="ARBA" id="ARBA00022827"/>
    </source>
</evidence>
<dbReference type="InterPro" id="IPR004113">
    <property type="entry name" value="FAD-bd_oxidored_4_C"/>
</dbReference>
<protein>
    <submittedName>
        <fullName evidence="4">FAD-linked oxidase-like protein</fullName>
    </submittedName>
</protein>
<dbReference type="Gene3D" id="3.40.462.10">
    <property type="entry name" value="FAD-linked oxidases, C-terminal domain"/>
    <property type="match status" value="2"/>
</dbReference>
<dbReference type="GO" id="GO:0050660">
    <property type="term" value="F:flavin adenine dinucleotide binding"/>
    <property type="evidence" value="ECO:0007669"/>
    <property type="project" value="InterPro"/>
</dbReference>
<proteinExistence type="predicted"/>